<evidence type="ECO:0000256" key="3">
    <source>
        <dbReference type="ARBA" id="ARBA00019077"/>
    </source>
</evidence>
<dbReference type="EMBL" id="BMIJ01000005">
    <property type="protein sequence ID" value="GGB97440.1"/>
    <property type="molecule type" value="Genomic_DNA"/>
</dbReference>
<dbReference type="GO" id="GO:0016740">
    <property type="term" value="F:transferase activity"/>
    <property type="evidence" value="ECO:0007669"/>
    <property type="project" value="UniProtKB-KW"/>
</dbReference>
<evidence type="ECO:0000256" key="7">
    <source>
        <dbReference type="RuleBase" id="RU365103"/>
    </source>
</evidence>
<dbReference type="Gene3D" id="3.40.50.11720">
    <property type="entry name" value="3-Deoxy-D-manno-octulosonic-acid transferase, N-terminal domain"/>
    <property type="match status" value="1"/>
</dbReference>
<name>A0ABQ1KEU4_9GAMM</name>
<proteinExistence type="inferred from homology"/>
<dbReference type="Gene3D" id="3.40.50.2000">
    <property type="entry name" value="Glycogen Phosphorylase B"/>
    <property type="match status" value="1"/>
</dbReference>
<comment type="subcellular location">
    <subcellularLocation>
        <location evidence="7">Cell membrane</location>
    </subcellularLocation>
</comment>
<organism evidence="9 10">
    <name type="scientific">Marinobacterium zhoushanense</name>
    <dbReference type="NCBI Taxonomy" id="1679163"/>
    <lineage>
        <taxon>Bacteria</taxon>
        <taxon>Pseudomonadati</taxon>
        <taxon>Pseudomonadota</taxon>
        <taxon>Gammaproteobacteria</taxon>
        <taxon>Oceanospirillales</taxon>
        <taxon>Oceanospirillaceae</taxon>
        <taxon>Marinobacterium</taxon>
    </lineage>
</organism>
<evidence type="ECO:0000313" key="10">
    <source>
        <dbReference type="Proteomes" id="UP000629025"/>
    </source>
</evidence>
<comment type="catalytic activity">
    <reaction evidence="6 7">
        <text>lipid IVA (E. coli) + CMP-3-deoxy-beta-D-manno-octulosonate = alpha-Kdo-(2-&gt;6)-lipid IVA (E. coli) + CMP + H(+)</text>
        <dbReference type="Rhea" id="RHEA:28066"/>
        <dbReference type="ChEBI" id="CHEBI:15378"/>
        <dbReference type="ChEBI" id="CHEBI:58603"/>
        <dbReference type="ChEBI" id="CHEBI:60364"/>
        <dbReference type="ChEBI" id="CHEBI:60377"/>
        <dbReference type="ChEBI" id="CHEBI:85987"/>
        <dbReference type="EC" id="2.4.99.12"/>
    </reaction>
</comment>
<comment type="caution">
    <text evidence="9">The sequence shown here is derived from an EMBL/GenBank/DDBJ whole genome shotgun (WGS) entry which is preliminary data.</text>
</comment>
<dbReference type="Proteomes" id="UP000629025">
    <property type="component" value="Unassembled WGS sequence"/>
</dbReference>
<comment type="similarity">
    <text evidence="7">Belongs to the glycosyltransferase group 1 family.</text>
</comment>
<dbReference type="PANTHER" id="PTHR42755">
    <property type="entry name" value="3-DEOXY-MANNO-OCTULOSONATE CYTIDYLYLTRANSFERASE"/>
    <property type="match status" value="1"/>
</dbReference>
<evidence type="ECO:0000256" key="6">
    <source>
        <dbReference type="ARBA" id="ARBA00049183"/>
    </source>
</evidence>
<dbReference type="SUPFAM" id="SSF53756">
    <property type="entry name" value="UDP-Glycosyltransferase/glycogen phosphorylase"/>
    <property type="match status" value="1"/>
</dbReference>
<keyword evidence="4 7" id="KW-0808">Transferase</keyword>
<comment type="function">
    <text evidence="7">Involved in lipopolysaccharide (LPS) biosynthesis. Catalyzes the transfer of 3-deoxy-D-manno-octulosonate (Kdo) residue(s) from CMP-Kdo to lipid IV(A), the tetraacyldisaccharide-1,4'-bisphosphate precursor of lipid A.</text>
</comment>
<keyword evidence="7" id="KW-0448">Lipopolysaccharide biosynthesis</keyword>
<keyword evidence="10" id="KW-1185">Reference proteome</keyword>
<dbReference type="InterPro" id="IPR038107">
    <property type="entry name" value="Glycos_transf_N_sf"/>
</dbReference>
<gene>
    <name evidence="9" type="primary">waaA</name>
    <name evidence="9" type="ORF">GCM10011352_24450</name>
</gene>
<comment type="pathway">
    <text evidence="1 7">Bacterial outer membrane biogenesis; LPS core biosynthesis.</text>
</comment>
<dbReference type="NCBIfam" id="NF004388">
    <property type="entry name" value="PRK05749.1-4"/>
    <property type="match status" value="1"/>
</dbReference>
<dbReference type="EC" id="2.4.99.12" evidence="2 7"/>
<dbReference type="InterPro" id="IPR039901">
    <property type="entry name" value="Kdotransferase"/>
</dbReference>
<evidence type="ECO:0000256" key="4">
    <source>
        <dbReference type="ARBA" id="ARBA00022679"/>
    </source>
</evidence>
<evidence type="ECO:0000256" key="1">
    <source>
        <dbReference type="ARBA" id="ARBA00004713"/>
    </source>
</evidence>
<protein>
    <recommendedName>
        <fullName evidence="3 7">3-deoxy-D-manno-octulosonic acid transferase</fullName>
        <shortName evidence="7">Kdo transferase</shortName>
        <ecNumber evidence="2 7">2.4.99.12</ecNumber>
    </recommendedName>
    <alternativeName>
        <fullName evidence="5 7">Lipid IV(A) 3-deoxy-D-manno-octulosonic acid transferase</fullName>
    </alternativeName>
</protein>
<reference evidence="10" key="1">
    <citation type="journal article" date="2019" name="Int. J. Syst. Evol. Microbiol.">
        <title>The Global Catalogue of Microorganisms (GCM) 10K type strain sequencing project: providing services to taxonomists for standard genome sequencing and annotation.</title>
        <authorList>
            <consortium name="The Broad Institute Genomics Platform"/>
            <consortium name="The Broad Institute Genome Sequencing Center for Infectious Disease"/>
            <person name="Wu L."/>
            <person name="Ma J."/>
        </authorList>
    </citation>
    <scope>NUCLEOTIDE SEQUENCE [LARGE SCALE GENOMIC DNA]</scope>
    <source>
        <strain evidence="10">CGMCC 1.15341</strain>
    </source>
</reference>
<feature type="domain" description="3-deoxy-D-manno-octulosonic-acid transferase N-terminal" evidence="8">
    <location>
        <begin position="33"/>
        <end position="212"/>
    </location>
</feature>
<evidence type="ECO:0000259" key="8">
    <source>
        <dbReference type="Pfam" id="PF04413"/>
    </source>
</evidence>
<dbReference type="Pfam" id="PF04413">
    <property type="entry name" value="Glycos_transf_N"/>
    <property type="match status" value="1"/>
</dbReference>
<evidence type="ECO:0000256" key="2">
    <source>
        <dbReference type="ARBA" id="ARBA00012621"/>
    </source>
</evidence>
<evidence type="ECO:0000256" key="5">
    <source>
        <dbReference type="ARBA" id="ARBA00031445"/>
    </source>
</evidence>
<sequence length="430" mass="47573">MVRLLYTLVFTLALPLVLARLWWRGRKAPAYRQRVAERLGFTPAPGFSARPVWIHAVSVGETLAIAPLVQRLLETYPQRPILITTMTPTGAERVEALFGERVIHRYCPWDLPWFWSRFLQRTNPLLCVIVETELWPNMLHVCARRHIPVLLANARMSARSARGYSRFAALTRPMLEQLTLVAAQSHADAERLHQLGLPSDRLNITGSIKFDIEPDPADISAGAALRVQLGQTRPVLIAASTHEGEDELLLRVWKTLCLDWPSLALILVPRHPERFASVAALARRYSKAVCCRSAADMPSSDTEIYIGDTLGELMQFYATADIAFVGGSFSGTGGHNPLEPAALGKPVLMGPDTFNFAQITQALSDAGGLIQVADEAGLQRALRELIGNAERCGAMAQAARHFVADNRGALDRLQQLIEDQLSVAERNQRL</sequence>
<evidence type="ECO:0000313" key="9">
    <source>
        <dbReference type="EMBL" id="GGB97440.1"/>
    </source>
</evidence>
<dbReference type="PANTHER" id="PTHR42755:SF1">
    <property type="entry name" value="3-DEOXY-D-MANNO-OCTULOSONIC ACID TRANSFERASE, MITOCHONDRIAL-RELATED"/>
    <property type="match status" value="1"/>
</dbReference>
<accession>A0ABQ1KEU4</accession>
<dbReference type="InterPro" id="IPR007507">
    <property type="entry name" value="Glycos_transf_N"/>
</dbReference>
<keyword evidence="7" id="KW-1003">Cell membrane</keyword>
<keyword evidence="7" id="KW-0472">Membrane</keyword>